<dbReference type="CDD" id="cd00143">
    <property type="entry name" value="PP2Cc"/>
    <property type="match status" value="1"/>
</dbReference>
<evidence type="ECO:0000256" key="1">
    <source>
        <dbReference type="SAM" id="MobiDB-lite"/>
    </source>
</evidence>
<feature type="region of interest" description="Disordered" evidence="1">
    <location>
        <begin position="35"/>
        <end position="62"/>
    </location>
</feature>
<evidence type="ECO:0000259" key="2">
    <source>
        <dbReference type="PROSITE" id="PS51746"/>
    </source>
</evidence>
<dbReference type="SUPFAM" id="SSF81606">
    <property type="entry name" value="PP2C-like"/>
    <property type="match status" value="1"/>
</dbReference>
<dbReference type="Gene3D" id="3.60.40.10">
    <property type="entry name" value="PPM-type phosphatase domain"/>
    <property type="match status" value="1"/>
</dbReference>
<dbReference type="PANTHER" id="PTHR47992">
    <property type="entry name" value="PROTEIN PHOSPHATASE"/>
    <property type="match status" value="1"/>
</dbReference>
<feature type="domain" description="PPM-type phosphatase" evidence="2">
    <location>
        <begin position="1"/>
        <end position="280"/>
    </location>
</feature>
<dbReference type="InterPro" id="IPR015655">
    <property type="entry name" value="PP2C"/>
</dbReference>
<gene>
    <name evidence="3" type="ORF">SHERM_03350</name>
</gene>
<dbReference type="AlphaFoldDB" id="A0A9N7NRD6"/>
<dbReference type="EMBL" id="CACSLK010030184">
    <property type="protein sequence ID" value="CAA0836240.1"/>
    <property type="molecule type" value="Genomic_DNA"/>
</dbReference>
<name>A0A9N7NRD6_STRHE</name>
<comment type="caution">
    <text evidence="3">The sequence shown here is derived from an EMBL/GenBank/DDBJ whole genome shotgun (WGS) entry which is preliminary data.</text>
</comment>
<feature type="compositionally biased region" description="Pro residues" evidence="1">
    <location>
        <begin position="43"/>
        <end position="59"/>
    </location>
</feature>
<dbReference type="PROSITE" id="PS51746">
    <property type="entry name" value="PPM_2"/>
    <property type="match status" value="1"/>
</dbReference>
<dbReference type="InterPro" id="IPR001932">
    <property type="entry name" value="PPM-type_phosphatase-like_dom"/>
</dbReference>
<protein>
    <submittedName>
        <fullName evidence="3">Probable protein phosphatase 2C 33</fullName>
    </submittedName>
</protein>
<dbReference type="SMART" id="SM00332">
    <property type="entry name" value="PP2Cc"/>
    <property type="match status" value="1"/>
</dbReference>
<dbReference type="InterPro" id="IPR036457">
    <property type="entry name" value="PPM-type-like_dom_sf"/>
</dbReference>
<keyword evidence="4" id="KW-1185">Reference proteome</keyword>
<proteinExistence type="predicted"/>
<evidence type="ECO:0000313" key="4">
    <source>
        <dbReference type="Proteomes" id="UP001153555"/>
    </source>
</evidence>
<evidence type="ECO:0000313" key="3">
    <source>
        <dbReference type="EMBL" id="CAA0836240.1"/>
    </source>
</evidence>
<dbReference type="OrthoDB" id="10264738at2759"/>
<dbReference type="GO" id="GO:0004722">
    <property type="term" value="F:protein serine/threonine phosphatase activity"/>
    <property type="evidence" value="ECO:0007669"/>
    <property type="project" value="InterPro"/>
</dbReference>
<reference evidence="3" key="1">
    <citation type="submission" date="2019-12" db="EMBL/GenBank/DDBJ databases">
        <authorList>
            <person name="Scholes J."/>
        </authorList>
    </citation>
    <scope>NUCLEOTIDE SEQUENCE</scope>
</reference>
<sequence length="280" mass="31692">MILNPRTVAALFMEIDGNPLSLIKDKVLFKAAESDSPSIDSVDPPPPQTLGPPPLPTPSFPMGATHKKEELVSSMKEGEHLIIANLGDSRAVLGKRDDSNRLVSEQLTVDLKPNLPSEAERIRSCEGRVLAMDEEPNVYRVWMPNEDCPGLAMARAFGDFCLKDFGLISTPEVTYRKLNERDEFVVLATDGIDDEFIKRWADNEWSRTTVAHLERLKILLQETSFFDVDERDDHCFRRSLLILSPVVAPHAMMKFKDHHHSLLLRSRRAQPTKKRSWLAP</sequence>
<dbReference type="Pfam" id="PF00481">
    <property type="entry name" value="PP2C"/>
    <property type="match status" value="1"/>
</dbReference>
<dbReference type="Proteomes" id="UP001153555">
    <property type="component" value="Unassembled WGS sequence"/>
</dbReference>
<organism evidence="3 4">
    <name type="scientific">Striga hermonthica</name>
    <name type="common">Purple witchweed</name>
    <name type="synonym">Buchnera hermonthica</name>
    <dbReference type="NCBI Taxonomy" id="68872"/>
    <lineage>
        <taxon>Eukaryota</taxon>
        <taxon>Viridiplantae</taxon>
        <taxon>Streptophyta</taxon>
        <taxon>Embryophyta</taxon>
        <taxon>Tracheophyta</taxon>
        <taxon>Spermatophyta</taxon>
        <taxon>Magnoliopsida</taxon>
        <taxon>eudicotyledons</taxon>
        <taxon>Gunneridae</taxon>
        <taxon>Pentapetalae</taxon>
        <taxon>asterids</taxon>
        <taxon>lamiids</taxon>
        <taxon>Lamiales</taxon>
        <taxon>Orobanchaceae</taxon>
        <taxon>Buchnereae</taxon>
        <taxon>Striga</taxon>
    </lineage>
</organism>
<accession>A0A9N7NRD6</accession>